<dbReference type="InterPro" id="IPR058192">
    <property type="entry name" value="WHD_ROQ1-like"/>
</dbReference>
<protein>
    <submittedName>
        <fullName evidence="8 9">Disease resistance protein RML1A-like isoform X1</fullName>
    </submittedName>
</protein>
<evidence type="ECO:0000313" key="8">
    <source>
        <dbReference type="RefSeq" id="XP_060674266.1"/>
    </source>
</evidence>
<dbReference type="RefSeq" id="XP_060674266.1">
    <property type="nucleotide sequence ID" value="XM_060818283.1"/>
</dbReference>
<dbReference type="InterPro" id="IPR036390">
    <property type="entry name" value="WH_DNA-bd_sf"/>
</dbReference>
<evidence type="ECO:0000256" key="1">
    <source>
        <dbReference type="ARBA" id="ARBA00022614"/>
    </source>
</evidence>
<dbReference type="SUPFAM" id="SSF52058">
    <property type="entry name" value="L domain-like"/>
    <property type="match status" value="1"/>
</dbReference>
<dbReference type="InterPro" id="IPR032675">
    <property type="entry name" value="LRR_dom_sf"/>
</dbReference>
<evidence type="ECO:0000313" key="10">
    <source>
        <dbReference type="RefSeq" id="XP_060674268.1"/>
    </source>
</evidence>
<evidence type="ECO:0000313" key="9">
    <source>
        <dbReference type="RefSeq" id="XP_060674267.1"/>
    </source>
</evidence>
<evidence type="ECO:0000256" key="3">
    <source>
        <dbReference type="ARBA" id="ARBA00022821"/>
    </source>
</evidence>
<sequence length="739" mass="85757">MAHAIYESKGLDHRDALQLFCFHAFGPNSLATGYEALIESVAHYAKGNPLALKVLGSSLKSKSIKEWESALEKLKTDADPDILKVLRISFDGLGDKRIQDIFLDMACFFTDGMVREDVESILNRNEHSDATNEIGVLIDKSLLIDRTKFDLEMHDLLRQMGRQIVCDENKDAGNRSRLWNTKDVCRVLERNTGTSTIEGILLNLRGPKRDVNVSRTAFSKMHNLRVLKIMHSYVRYYDKLNHNLDIKEWHEHIYLPDGLDFFISDEIRYFHWDSYPLKYLPYLSPENLVEFIMRDSQLEQLWNEAQRQPPELVKLKKINLSFSEHLIQIPNLSRAINLQEIHLRYCTRLVHIPPFFRNLNKLQLLDMTECNNLEDGIEHLPINLRYLTMDGTAIKSLPGSIWELKYLEELYLYGCPNLRKIPEISNRMECLVKIALVRTEIEELPESIEHLTELKILILNRWHKIKFLPNSLCKLLHLQQLVLAECSSLEELPPLPHGLETMDIEKCERLKSTAELPSSLRRLDANDCTSLETISSRGSPPKPPFRHNGCSYWFMNCLKLDEDTRNNVIADRARLLSLSGQDDGPYCHYIMYPGDEIPEWFSYQTDGGNSINILLPPNWFKLPFRFAFCIVFYELYNHVGTQELTTEFEFNFKTNTRNSDDRLYKFCGTTDCIFPVTTDSDHVYIFSRTLSHSELSKVSGPNWSSICSNITEASFRVSFRDRKDRYLRIIKKLGLVSVL</sequence>
<dbReference type="InterPro" id="IPR011713">
    <property type="entry name" value="Leu-rich_rpt_3"/>
</dbReference>
<dbReference type="GeneID" id="132804173"/>
<dbReference type="PANTHER" id="PTHR11017:SF479">
    <property type="entry name" value="DISEASE RESISTANCE PROTEIN (TIR-NBS-LRR CLASS) FAMILY"/>
    <property type="match status" value="1"/>
</dbReference>
<name>A0ABM4AC24_ZIZJJ</name>
<reference evidence="8 9" key="1">
    <citation type="submission" date="2025-05" db="UniProtKB">
        <authorList>
            <consortium name="RefSeq"/>
        </authorList>
    </citation>
    <scope>IDENTIFICATION</scope>
    <source>
        <tissue evidence="8 9">Seedling</tissue>
    </source>
</reference>
<evidence type="ECO:0000259" key="4">
    <source>
        <dbReference type="Pfam" id="PF20160"/>
    </source>
</evidence>
<evidence type="ECO:0000256" key="2">
    <source>
        <dbReference type="ARBA" id="ARBA00022737"/>
    </source>
</evidence>
<feature type="domain" description="C-JID" evidence="4">
    <location>
        <begin position="593"/>
        <end position="653"/>
    </location>
</feature>
<evidence type="ECO:0000313" key="7">
    <source>
        <dbReference type="Proteomes" id="UP001652623"/>
    </source>
</evidence>
<dbReference type="InterPro" id="IPR027417">
    <property type="entry name" value="P-loop_NTPase"/>
</dbReference>
<dbReference type="Pfam" id="PF20160">
    <property type="entry name" value="C-JID"/>
    <property type="match status" value="1"/>
</dbReference>
<dbReference type="Proteomes" id="UP001652623">
    <property type="component" value="Chromosome 6"/>
</dbReference>
<dbReference type="RefSeq" id="XP_060674268.1">
    <property type="nucleotide sequence ID" value="XM_060818285.1"/>
</dbReference>
<dbReference type="Gene3D" id="3.80.10.10">
    <property type="entry name" value="Ribonuclease Inhibitor"/>
    <property type="match status" value="2"/>
</dbReference>
<dbReference type="InterPro" id="IPR045344">
    <property type="entry name" value="C-JID"/>
</dbReference>
<accession>A0ABM4AC24</accession>
<evidence type="ECO:0000259" key="6">
    <source>
        <dbReference type="Pfam" id="PF23286"/>
    </source>
</evidence>
<proteinExistence type="predicted"/>
<dbReference type="Pfam" id="PF07725">
    <property type="entry name" value="LRR_3"/>
    <property type="match status" value="1"/>
</dbReference>
<keyword evidence="7" id="KW-1185">Reference proteome</keyword>
<dbReference type="SUPFAM" id="SSF46785">
    <property type="entry name" value="Winged helix' DNA-binding domain"/>
    <property type="match status" value="1"/>
</dbReference>
<dbReference type="Pfam" id="PF23282">
    <property type="entry name" value="WHD_ROQ1"/>
    <property type="match status" value="1"/>
</dbReference>
<dbReference type="Pfam" id="PF23286">
    <property type="entry name" value="LRR_13"/>
    <property type="match status" value="1"/>
</dbReference>
<gene>
    <name evidence="8 9 10" type="primary">LOC132804173</name>
</gene>
<dbReference type="Gene3D" id="1.10.8.430">
    <property type="entry name" value="Helical domain of apoptotic protease-activating factors"/>
    <property type="match status" value="1"/>
</dbReference>
<dbReference type="SUPFAM" id="SSF52540">
    <property type="entry name" value="P-loop containing nucleoside triphosphate hydrolases"/>
    <property type="match status" value="1"/>
</dbReference>
<organism evidence="7 9">
    <name type="scientific">Ziziphus jujuba</name>
    <name type="common">Chinese jujube</name>
    <name type="synonym">Ziziphus sativa</name>
    <dbReference type="NCBI Taxonomy" id="326968"/>
    <lineage>
        <taxon>Eukaryota</taxon>
        <taxon>Viridiplantae</taxon>
        <taxon>Streptophyta</taxon>
        <taxon>Embryophyta</taxon>
        <taxon>Tracheophyta</taxon>
        <taxon>Spermatophyta</taxon>
        <taxon>Magnoliopsida</taxon>
        <taxon>eudicotyledons</taxon>
        <taxon>Gunneridae</taxon>
        <taxon>Pentapetalae</taxon>
        <taxon>rosids</taxon>
        <taxon>fabids</taxon>
        <taxon>Rosales</taxon>
        <taxon>Rhamnaceae</taxon>
        <taxon>Paliureae</taxon>
        <taxon>Ziziphus</taxon>
    </lineage>
</organism>
<evidence type="ECO:0000259" key="5">
    <source>
        <dbReference type="Pfam" id="PF23282"/>
    </source>
</evidence>
<dbReference type="InterPro" id="IPR058546">
    <property type="entry name" value="RPS4B/Roq1-like_LRR"/>
</dbReference>
<keyword evidence="2" id="KW-0677">Repeat</keyword>
<dbReference type="RefSeq" id="XP_060674267.1">
    <property type="nucleotide sequence ID" value="XM_060818284.1"/>
</dbReference>
<keyword evidence="3" id="KW-0611">Plant defense</keyword>
<keyword evidence="1" id="KW-0433">Leucine-rich repeat</keyword>
<dbReference type="PANTHER" id="PTHR11017">
    <property type="entry name" value="LEUCINE-RICH REPEAT-CONTAINING PROTEIN"/>
    <property type="match status" value="1"/>
</dbReference>
<dbReference type="InterPro" id="IPR044974">
    <property type="entry name" value="Disease_R_plants"/>
</dbReference>
<feature type="domain" description="Disease resistance protein RPS4B/Roq1-like leucine-rich repeats" evidence="6">
    <location>
        <begin position="406"/>
        <end position="491"/>
    </location>
</feature>
<dbReference type="InterPro" id="IPR042197">
    <property type="entry name" value="Apaf_helical"/>
</dbReference>
<dbReference type="PRINTS" id="PR00364">
    <property type="entry name" value="DISEASERSIST"/>
</dbReference>
<feature type="domain" description="Disease resistance protein Roq1-like winged-helix" evidence="5">
    <location>
        <begin position="99"/>
        <end position="166"/>
    </location>
</feature>